<dbReference type="eggNOG" id="COG3754">
    <property type="taxonomic scope" value="Bacteria"/>
</dbReference>
<name>A0A089NP44_9HYPH</name>
<evidence type="ECO:0000313" key="2">
    <source>
        <dbReference type="EMBL" id="AIQ89162.1"/>
    </source>
</evidence>
<dbReference type="EMBL" id="CP003811">
    <property type="protein sequence ID" value="AIQ89162.1"/>
    <property type="molecule type" value="Genomic_DNA"/>
</dbReference>
<dbReference type="Gene3D" id="3.90.550.10">
    <property type="entry name" value="Spore Coat Polysaccharide Biosynthesis Protein SpsA, Chain A"/>
    <property type="match status" value="1"/>
</dbReference>
<dbReference type="KEGG" id="mor:MOC_1407"/>
<feature type="domain" description="Glycosyltransferase 2-like" evidence="1">
    <location>
        <begin position="501"/>
        <end position="664"/>
    </location>
</feature>
<dbReference type="Pfam" id="PF00535">
    <property type="entry name" value="Glycos_transf_2"/>
    <property type="match status" value="1"/>
</dbReference>
<proteinExistence type="predicted"/>
<protein>
    <submittedName>
        <fullName evidence="2">Glycosyl transferase family protein</fullName>
    </submittedName>
</protein>
<organism evidence="2 3">
    <name type="scientific">Methylobacterium oryzae CBMB20</name>
    <dbReference type="NCBI Taxonomy" id="693986"/>
    <lineage>
        <taxon>Bacteria</taxon>
        <taxon>Pseudomonadati</taxon>
        <taxon>Pseudomonadota</taxon>
        <taxon>Alphaproteobacteria</taxon>
        <taxon>Hyphomicrobiales</taxon>
        <taxon>Methylobacteriaceae</taxon>
        <taxon>Methylobacterium</taxon>
    </lineage>
</organism>
<dbReference type="InterPro" id="IPR029044">
    <property type="entry name" value="Nucleotide-diphossugar_trans"/>
</dbReference>
<keyword evidence="3" id="KW-1185">Reference proteome</keyword>
<dbReference type="SUPFAM" id="SSF53448">
    <property type="entry name" value="Nucleotide-diphospho-sugar transferases"/>
    <property type="match status" value="1"/>
</dbReference>
<dbReference type="RefSeq" id="WP_043756257.1">
    <property type="nucleotide sequence ID" value="NZ_CP003811.1"/>
</dbReference>
<gene>
    <name evidence="2" type="ORF">MOC_1407</name>
</gene>
<keyword evidence="2" id="KW-0808">Transferase</keyword>
<evidence type="ECO:0000313" key="3">
    <source>
        <dbReference type="Proteomes" id="UP000029492"/>
    </source>
</evidence>
<dbReference type="HOGENOM" id="CLU_360105_0_0_5"/>
<dbReference type="STRING" id="693986.MOC_1407"/>
<dbReference type="Proteomes" id="UP000029492">
    <property type="component" value="Chromosome"/>
</dbReference>
<dbReference type="eggNOG" id="COG1216">
    <property type="taxonomic scope" value="Bacteria"/>
</dbReference>
<dbReference type="InterPro" id="IPR050834">
    <property type="entry name" value="Glycosyltransf_2"/>
</dbReference>
<dbReference type="PANTHER" id="PTHR43685:SF2">
    <property type="entry name" value="GLYCOSYLTRANSFERASE 2-LIKE DOMAIN-CONTAINING PROTEIN"/>
    <property type="match status" value="1"/>
</dbReference>
<dbReference type="InterPro" id="IPR001173">
    <property type="entry name" value="Glyco_trans_2-like"/>
</dbReference>
<sequence length="777" mass="88574">MPNTHPPDAPGYVDTAWYLSRYPDVAAAGQDPADHYKSYGRAEGRYPNAAAEDAASLRAQVDPVWYRERYPDVAASDMDPADHYLSYGRAEGRFPDAATEKIAVVRPQVDPVWYRERYPDVGAGDMDPVDHYLRFGQAEGRFPDAVAEERAVLRTQVDPVWYRERYAGEIDAAQDPIDHYILKGRFEGRFPNEAAEVQRLLAHRIDVAWYLRRYPDIAQAGRDPVEHYLAFGVQEGRAPNALAEEYRNEPQTIFEALLRKIFFATTGRDATGPEKKAWHRKLKLGLDYSSIQAALEGSRDLAGQAAPALSSATPDGTVALSEADFRDYLLMFHDRFLGRAPRDDEYLKYMALKAQGSRLSDIIETIEFGEEAQKLRHRPDLALLPEGQFVQLLFEIAFGRGATPREVEHYANALVQKTVGRKDLIESFFNYAAVEKLNPTRAQFGLAQAHVAHLYGERENLTIDRWRERRDRLRGDPKADFDTTRRHPRLPYSRSAKPEVSIITSMYKGAKYIKNFMENITSQTIFEDSELIIVDAASPEDEISIIRPYQAKHANIHYHRIDYRIGIYDAWNYAVEKSTGRFLTNANLDDCRAAESLEIQAAALQTLPFVDVVYQDVFYAMERDLSFDDIRRCGFATNLPVVSRYNLLEFNSPHNAPMWRRSLHDELGLFDTNYKSAGDYEFWMRCQVAGKTFFKSNVPHVAYYVNPEGLSTRPDTRGIAEANDITKRYCRQLVSEHLTSTESDFFHALPGFDAEQDGGKSRYEVVQSCLRRLASAP</sequence>
<dbReference type="AlphaFoldDB" id="A0A089NP44"/>
<dbReference type="PANTHER" id="PTHR43685">
    <property type="entry name" value="GLYCOSYLTRANSFERASE"/>
    <property type="match status" value="1"/>
</dbReference>
<evidence type="ECO:0000259" key="1">
    <source>
        <dbReference type="Pfam" id="PF00535"/>
    </source>
</evidence>
<accession>A0A089NP44</accession>
<dbReference type="GO" id="GO:0016740">
    <property type="term" value="F:transferase activity"/>
    <property type="evidence" value="ECO:0007669"/>
    <property type="project" value="UniProtKB-KW"/>
</dbReference>
<reference evidence="2 3" key="1">
    <citation type="journal article" date="2014" name="PLoS ONE">
        <title>Genome Information of Methylobacterium oryzae, a Plant-Probiotic Methylotroph in the Phyllosphere.</title>
        <authorList>
            <person name="Kwak M.J."/>
            <person name="Jeong H."/>
            <person name="Madhaiyan M."/>
            <person name="Lee Y."/>
            <person name="Sa T.M."/>
            <person name="Oh T.K."/>
            <person name="Kim J.F."/>
        </authorList>
    </citation>
    <scope>NUCLEOTIDE SEQUENCE [LARGE SCALE GENOMIC DNA]</scope>
    <source>
        <strain evidence="2 3">CBMB20</strain>
    </source>
</reference>